<dbReference type="Proteomes" id="UP000727456">
    <property type="component" value="Unassembled WGS sequence"/>
</dbReference>
<evidence type="ECO:0000256" key="2">
    <source>
        <dbReference type="SAM" id="SignalP"/>
    </source>
</evidence>
<reference evidence="3 4" key="1">
    <citation type="submission" date="2020-03" db="EMBL/GenBank/DDBJ databases">
        <title>Genomic Encyclopedia of Type Strains, Phase III (KMG-III): the genomes of soil and plant-associated and newly described type strains.</title>
        <authorList>
            <person name="Whitman W."/>
        </authorList>
    </citation>
    <scope>NUCLEOTIDE SEQUENCE [LARGE SCALE GENOMIC DNA]</scope>
    <source>
        <strain evidence="3 4">CECT 8804</strain>
    </source>
</reference>
<organism evidence="3 4">
    <name type="scientific">Sphingomonas vulcanisoli</name>
    <dbReference type="NCBI Taxonomy" id="1658060"/>
    <lineage>
        <taxon>Bacteria</taxon>
        <taxon>Pseudomonadati</taxon>
        <taxon>Pseudomonadota</taxon>
        <taxon>Alphaproteobacteria</taxon>
        <taxon>Sphingomonadales</taxon>
        <taxon>Sphingomonadaceae</taxon>
        <taxon>Sphingomonas</taxon>
    </lineage>
</organism>
<keyword evidence="4" id="KW-1185">Reference proteome</keyword>
<evidence type="ECO:0000313" key="3">
    <source>
        <dbReference type="EMBL" id="NIJ08823.1"/>
    </source>
</evidence>
<protein>
    <recommendedName>
        <fullName evidence="5">Lipocalin-like domain-containing protein</fullName>
    </recommendedName>
</protein>
<dbReference type="RefSeq" id="WP_167073856.1">
    <property type="nucleotide sequence ID" value="NZ_JAAOZC010000006.1"/>
</dbReference>
<evidence type="ECO:0000313" key="4">
    <source>
        <dbReference type="Proteomes" id="UP000727456"/>
    </source>
</evidence>
<feature type="compositionally biased region" description="Polar residues" evidence="1">
    <location>
        <begin position="114"/>
        <end position="123"/>
    </location>
</feature>
<evidence type="ECO:0008006" key="5">
    <source>
        <dbReference type="Google" id="ProtNLM"/>
    </source>
</evidence>
<feature type="region of interest" description="Disordered" evidence="1">
    <location>
        <begin position="114"/>
        <end position="134"/>
    </location>
</feature>
<feature type="signal peptide" evidence="2">
    <location>
        <begin position="1"/>
        <end position="20"/>
    </location>
</feature>
<feature type="chain" id="PRO_5045185231" description="Lipocalin-like domain-containing protein" evidence="2">
    <location>
        <begin position="21"/>
        <end position="262"/>
    </location>
</feature>
<accession>A0ABX0TUW5</accession>
<gene>
    <name evidence="3" type="ORF">FHS31_002447</name>
</gene>
<name>A0ABX0TUW5_9SPHN</name>
<proteinExistence type="predicted"/>
<comment type="caution">
    <text evidence="3">The sequence shown here is derived from an EMBL/GenBank/DDBJ whole genome shotgun (WGS) entry which is preliminary data.</text>
</comment>
<keyword evidence="2" id="KW-0732">Signal</keyword>
<dbReference type="EMBL" id="JAAOZC010000006">
    <property type="protein sequence ID" value="NIJ08823.1"/>
    <property type="molecule type" value="Genomic_DNA"/>
</dbReference>
<evidence type="ECO:0000256" key="1">
    <source>
        <dbReference type="SAM" id="MobiDB-lite"/>
    </source>
</evidence>
<sequence length="262" mass="27762">MKMFVGGGFAALLVPSSALAVSPFDGTWKADLKTAQLPQKPQTILLKDGVFTCSTCKPVFTVKADGAFHPITNQPYTDEAKMEVVDEHTIVETDKLKGKVTNVARQTVSTDGKTMTASWTDTSAPDGKATTGSGTMTRVGMAPAGAHAISGSWRQASVANISDAALTETLALNGDWLSLTTPNGYSYKAKLGGQKVPLVGDTAETMVAVKRTGAMTLFEEDSRKGEVVNTYTMTLLPGGKTMKVVSRNAKQGTDTIYVMKKL</sequence>